<gene>
    <name evidence="3" type="primary">mnmH</name>
    <name evidence="3" type="ORF">KZJ38_09785</name>
</gene>
<keyword evidence="4" id="KW-1185">Reference proteome</keyword>
<dbReference type="NCBIfam" id="NF008752">
    <property type="entry name" value="PRK11784.1-4"/>
    <property type="match status" value="1"/>
</dbReference>
<dbReference type="PANTHER" id="PTHR30401:SF0">
    <property type="entry name" value="TRNA 2-SELENOURIDINE SYNTHASE"/>
    <property type="match status" value="1"/>
</dbReference>
<evidence type="ECO:0000313" key="3">
    <source>
        <dbReference type="EMBL" id="QYD70541.1"/>
    </source>
</evidence>
<evidence type="ECO:0000259" key="2">
    <source>
        <dbReference type="PROSITE" id="PS50206"/>
    </source>
</evidence>
<dbReference type="InterPro" id="IPR036873">
    <property type="entry name" value="Rhodanese-like_dom_sf"/>
</dbReference>
<evidence type="ECO:0000256" key="1">
    <source>
        <dbReference type="ARBA" id="ARBA00023266"/>
    </source>
</evidence>
<dbReference type="PANTHER" id="PTHR30401">
    <property type="entry name" value="TRNA 2-SELENOURIDINE SYNTHASE"/>
    <property type="match status" value="1"/>
</dbReference>
<feature type="domain" description="Rhodanese" evidence="2">
    <location>
        <begin position="34"/>
        <end position="146"/>
    </location>
</feature>
<sequence length="380" mass="42632">MRTVVCARKCPIFRVSKLKSLLAPLDDLARFDEIIDVRTPLEFAEDHIPGAFNAPVLSNEERVIVGTMYKQVSPYEATRHGAALVLRNIAHHLDTTFADRPRNWRPLIYCWRGGKRSGSMTTLFNMIGWQARQLDGGYKTYRRSVVDKLTTLPRGFDYIALVGHTGTGKTRLLHALRDAGAQVLELEGLACHRGSLLGAWPGRPQPSQKAFDSALIGALAQFDPARPVFVESESRRIGAITLPDALLERFHRGACVEIHAALDERVAFLLEDYGHLFDDRAGFKAQLARLIGLHSRELVTRWQQMIDDDVRGELFRELLERHYDPAYQRSSRQHFSELAHAQQFTFRPTAGDTSGQARALLAQLSVSVDADEAKMAHAPT</sequence>
<keyword evidence="1" id="KW-0711">Selenium</keyword>
<organism evidence="3 4">
    <name type="scientific">Paraburkholderia edwinii</name>
    <dbReference type="NCBI Taxonomy" id="2861782"/>
    <lineage>
        <taxon>Bacteria</taxon>
        <taxon>Pseudomonadati</taxon>
        <taxon>Pseudomonadota</taxon>
        <taxon>Betaproteobacteria</taxon>
        <taxon>Burkholderiales</taxon>
        <taxon>Burkholderiaceae</taxon>
        <taxon>Paraburkholderia</taxon>
    </lineage>
</organism>
<reference evidence="3 4" key="1">
    <citation type="submission" date="2021-07" db="EMBL/GenBank/DDBJ databases">
        <title>Paraburkholderia edwinii protects Aspergillus sp. from phenazines by acting as a toxin sponge.</title>
        <authorList>
            <person name="Dahlstrom K.M."/>
            <person name="Newman D.K."/>
        </authorList>
    </citation>
    <scope>NUCLEOTIDE SEQUENCE [LARGE SCALE GENOMIC DNA]</scope>
    <source>
        <strain evidence="3 4">Pe01</strain>
    </source>
</reference>
<protein>
    <submittedName>
        <fullName evidence="3">tRNA 2-selenouridine(34) synthase MnmH</fullName>
        <ecNumber evidence="3">2.5.1.-</ecNumber>
    </submittedName>
</protein>
<dbReference type="InterPro" id="IPR001763">
    <property type="entry name" value="Rhodanese-like_dom"/>
</dbReference>
<dbReference type="GO" id="GO:0016740">
    <property type="term" value="F:transferase activity"/>
    <property type="evidence" value="ECO:0007669"/>
    <property type="project" value="UniProtKB-KW"/>
</dbReference>
<dbReference type="SMART" id="SM00450">
    <property type="entry name" value="RHOD"/>
    <property type="match status" value="1"/>
</dbReference>
<dbReference type="Proteomes" id="UP000826462">
    <property type="component" value="Chromosome 1"/>
</dbReference>
<dbReference type="SUPFAM" id="SSF52821">
    <property type="entry name" value="Rhodanese/Cell cycle control phosphatase"/>
    <property type="match status" value="1"/>
</dbReference>
<dbReference type="NCBIfam" id="TIGR03167">
    <property type="entry name" value="tRNA_sel_U_synt"/>
    <property type="match status" value="1"/>
</dbReference>
<dbReference type="InterPro" id="IPR017582">
    <property type="entry name" value="SelU"/>
</dbReference>
<name>A0ABX8UP84_9BURK</name>
<dbReference type="Gene3D" id="3.40.250.10">
    <property type="entry name" value="Rhodanese-like domain"/>
    <property type="match status" value="1"/>
</dbReference>
<evidence type="ECO:0000313" key="4">
    <source>
        <dbReference type="Proteomes" id="UP000826462"/>
    </source>
</evidence>
<dbReference type="NCBIfam" id="NF008750">
    <property type="entry name" value="PRK11784.1-2"/>
    <property type="match status" value="1"/>
</dbReference>
<accession>A0ABX8UP84</accession>
<dbReference type="Pfam" id="PF00581">
    <property type="entry name" value="Rhodanese"/>
    <property type="match status" value="1"/>
</dbReference>
<dbReference type="PROSITE" id="PS50206">
    <property type="entry name" value="RHODANESE_3"/>
    <property type="match status" value="1"/>
</dbReference>
<proteinExistence type="predicted"/>
<dbReference type="InterPro" id="IPR058840">
    <property type="entry name" value="AAA_SelU"/>
</dbReference>
<dbReference type="EMBL" id="CP080095">
    <property type="protein sequence ID" value="QYD70541.1"/>
    <property type="molecule type" value="Genomic_DNA"/>
</dbReference>
<keyword evidence="3" id="KW-0808">Transferase</keyword>
<dbReference type="Pfam" id="PF26341">
    <property type="entry name" value="AAA_SelU"/>
    <property type="match status" value="1"/>
</dbReference>
<dbReference type="EC" id="2.5.1.-" evidence="3"/>